<reference evidence="1" key="1">
    <citation type="journal article" date="2020" name="Stud. Mycol.">
        <title>101 Dothideomycetes genomes: a test case for predicting lifestyles and emergence of pathogens.</title>
        <authorList>
            <person name="Haridas S."/>
            <person name="Albert R."/>
            <person name="Binder M."/>
            <person name="Bloem J."/>
            <person name="Labutti K."/>
            <person name="Salamov A."/>
            <person name="Andreopoulos B."/>
            <person name="Baker S."/>
            <person name="Barry K."/>
            <person name="Bills G."/>
            <person name="Bluhm B."/>
            <person name="Cannon C."/>
            <person name="Castanera R."/>
            <person name="Culley D."/>
            <person name="Daum C."/>
            <person name="Ezra D."/>
            <person name="Gonzalez J."/>
            <person name="Henrissat B."/>
            <person name="Kuo A."/>
            <person name="Liang C."/>
            <person name="Lipzen A."/>
            <person name="Lutzoni F."/>
            <person name="Magnuson J."/>
            <person name="Mondo S."/>
            <person name="Nolan M."/>
            <person name="Ohm R."/>
            <person name="Pangilinan J."/>
            <person name="Park H.-J."/>
            <person name="Ramirez L."/>
            <person name="Alfaro M."/>
            <person name="Sun H."/>
            <person name="Tritt A."/>
            <person name="Yoshinaga Y."/>
            <person name="Zwiers L.-H."/>
            <person name="Turgeon B."/>
            <person name="Goodwin S."/>
            <person name="Spatafora J."/>
            <person name="Crous P."/>
            <person name="Grigoriev I."/>
        </authorList>
    </citation>
    <scope>NUCLEOTIDE SEQUENCE</scope>
    <source>
        <strain evidence="1">CBS 122681</strain>
    </source>
</reference>
<dbReference type="Proteomes" id="UP000799324">
    <property type="component" value="Unassembled WGS sequence"/>
</dbReference>
<dbReference type="AlphaFoldDB" id="A0A6A6T094"/>
<name>A0A6A6T094_9PLEO</name>
<proteinExistence type="predicted"/>
<evidence type="ECO:0000313" key="2">
    <source>
        <dbReference type="Proteomes" id="UP000799324"/>
    </source>
</evidence>
<dbReference type="EMBL" id="MU004382">
    <property type="protein sequence ID" value="KAF2653376.1"/>
    <property type="molecule type" value="Genomic_DNA"/>
</dbReference>
<keyword evidence="2" id="KW-1185">Reference proteome</keyword>
<accession>A0A6A6T094</accession>
<dbReference type="PROSITE" id="PS51257">
    <property type="entry name" value="PROKAR_LIPOPROTEIN"/>
    <property type="match status" value="1"/>
</dbReference>
<sequence length="84" mass="9265">MTRLRRWQNSSRRRKLRLAGADGGFAQATGAACVWYTIAGLGCDAAEERVSAECLYGVVCLAVEASRRRWIVEADVCCRSLVAR</sequence>
<gene>
    <name evidence="1" type="ORF">K491DRAFT_518422</name>
</gene>
<evidence type="ECO:0000313" key="1">
    <source>
        <dbReference type="EMBL" id="KAF2653376.1"/>
    </source>
</evidence>
<protein>
    <submittedName>
        <fullName evidence="1">Uncharacterized protein</fullName>
    </submittedName>
</protein>
<organism evidence="1 2">
    <name type="scientific">Lophiostoma macrostomum CBS 122681</name>
    <dbReference type="NCBI Taxonomy" id="1314788"/>
    <lineage>
        <taxon>Eukaryota</taxon>
        <taxon>Fungi</taxon>
        <taxon>Dikarya</taxon>
        <taxon>Ascomycota</taxon>
        <taxon>Pezizomycotina</taxon>
        <taxon>Dothideomycetes</taxon>
        <taxon>Pleosporomycetidae</taxon>
        <taxon>Pleosporales</taxon>
        <taxon>Lophiostomataceae</taxon>
        <taxon>Lophiostoma</taxon>
    </lineage>
</organism>